<dbReference type="Gene3D" id="1.25.10.90">
    <property type="match status" value="1"/>
</dbReference>
<reference evidence="1 2" key="1">
    <citation type="submission" date="2018-08" db="EMBL/GenBank/DDBJ databases">
        <title>A genome reference for cultivated species of the human gut microbiota.</title>
        <authorList>
            <person name="Zou Y."/>
            <person name="Xue W."/>
            <person name="Luo G."/>
        </authorList>
    </citation>
    <scope>NUCLEOTIDE SEQUENCE [LARGE SCALE GENOMIC DNA]</scope>
    <source>
        <strain evidence="1 2">AF12-11</strain>
    </source>
</reference>
<dbReference type="Proteomes" id="UP000266376">
    <property type="component" value="Unassembled WGS sequence"/>
</dbReference>
<dbReference type="InterPro" id="IPR016024">
    <property type="entry name" value="ARM-type_fold"/>
</dbReference>
<organism evidence="1 2">
    <name type="scientific">Dorea formicigenerans</name>
    <dbReference type="NCBI Taxonomy" id="39486"/>
    <lineage>
        <taxon>Bacteria</taxon>
        <taxon>Bacillati</taxon>
        <taxon>Bacillota</taxon>
        <taxon>Clostridia</taxon>
        <taxon>Lachnospirales</taxon>
        <taxon>Lachnospiraceae</taxon>
        <taxon>Dorea</taxon>
    </lineage>
</organism>
<dbReference type="SUPFAM" id="SSF48371">
    <property type="entry name" value="ARM repeat"/>
    <property type="match status" value="1"/>
</dbReference>
<accession>A0A395XME4</accession>
<dbReference type="Pfam" id="PF08713">
    <property type="entry name" value="DNA_alkylation"/>
    <property type="match status" value="1"/>
</dbReference>
<evidence type="ECO:0000313" key="1">
    <source>
        <dbReference type="EMBL" id="RGW53904.1"/>
    </source>
</evidence>
<dbReference type="CDD" id="cd06561">
    <property type="entry name" value="AlkD_like"/>
    <property type="match status" value="1"/>
</dbReference>
<dbReference type="EMBL" id="QSAJ01000014">
    <property type="protein sequence ID" value="RGW53904.1"/>
    <property type="molecule type" value="Genomic_DNA"/>
</dbReference>
<dbReference type="AlphaFoldDB" id="A0A395XME4"/>
<name>A0A395XME4_9FIRM</name>
<proteinExistence type="predicted"/>
<gene>
    <name evidence="1" type="ORF">DWV67_07395</name>
</gene>
<dbReference type="PANTHER" id="PTHR34070:SF1">
    <property type="entry name" value="DNA ALKYLATION REPAIR PROTEIN"/>
    <property type="match status" value="1"/>
</dbReference>
<evidence type="ECO:0000313" key="2">
    <source>
        <dbReference type="Proteomes" id="UP000266376"/>
    </source>
</evidence>
<protein>
    <submittedName>
        <fullName evidence="1">DNA alkylation repair protein</fullName>
    </submittedName>
</protein>
<dbReference type="PANTHER" id="PTHR34070">
    <property type="entry name" value="ARMADILLO-TYPE FOLD"/>
    <property type="match status" value="1"/>
</dbReference>
<comment type="caution">
    <text evidence="1">The sequence shown here is derived from an EMBL/GenBank/DDBJ whole genome shotgun (WGS) entry which is preliminary data.</text>
</comment>
<dbReference type="InterPro" id="IPR014825">
    <property type="entry name" value="DNA_alkylation"/>
</dbReference>
<sequence>MDQVKVTERVQKQLFELQDLQYRDFQAKLLPTIEKETIIGVRIPVLRKFAKGYGKTEESKEFLKILPHQYYDENNLHGLLIEQLKDYDRCLEELERFLPYIDNWATCDMLAVKVVKNHLDSFIEEVCRWMESDRTYTIRFGIGMLMRYYLEDEFRIEYPRKVAFVQSDEYYVNMMRAWYFATALAKQYDQILPFIEERKLDVWTHNKSIQKAIESYRITPEQKVYLKTLKI</sequence>